<dbReference type="RefSeq" id="WP_133978596.1">
    <property type="nucleotide sequence ID" value="NZ_SOCE01000001.1"/>
</dbReference>
<dbReference type="Proteomes" id="UP000295151">
    <property type="component" value="Unassembled WGS sequence"/>
</dbReference>
<name>A0A4R7TC25_9ACTN</name>
<reference evidence="1 2" key="1">
    <citation type="submission" date="2019-03" db="EMBL/GenBank/DDBJ databases">
        <title>Genomic Encyclopedia of Type Strains, Phase III (KMG-III): the genomes of soil and plant-associated and newly described type strains.</title>
        <authorList>
            <person name="Whitman W."/>
        </authorList>
    </citation>
    <scope>NUCLEOTIDE SEQUENCE [LARGE SCALE GENOMIC DNA]</scope>
    <source>
        <strain evidence="1 2">VKM Ac-2575</strain>
    </source>
</reference>
<keyword evidence="2" id="KW-1185">Reference proteome</keyword>
<evidence type="ECO:0000313" key="2">
    <source>
        <dbReference type="Proteomes" id="UP000295151"/>
    </source>
</evidence>
<comment type="caution">
    <text evidence="1">The sequence shown here is derived from an EMBL/GenBank/DDBJ whole genome shotgun (WGS) entry which is preliminary data.</text>
</comment>
<protein>
    <recommendedName>
        <fullName evidence="3">Ferritin-like metal-binding protein YciE</fullName>
    </recommendedName>
</protein>
<evidence type="ECO:0008006" key="3">
    <source>
        <dbReference type="Google" id="ProtNLM"/>
    </source>
</evidence>
<dbReference type="OrthoDB" id="669978at2"/>
<accession>A0A4R7TC25</accession>
<evidence type="ECO:0000313" key="1">
    <source>
        <dbReference type="EMBL" id="TDU88837.1"/>
    </source>
</evidence>
<dbReference type="AlphaFoldDB" id="A0A4R7TC25"/>
<gene>
    <name evidence="1" type="ORF">EV138_2388</name>
</gene>
<proteinExistence type="predicted"/>
<dbReference type="EMBL" id="SOCE01000001">
    <property type="protein sequence ID" value="TDU88837.1"/>
    <property type="molecule type" value="Genomic_DNA"/>
</dbReference>
<sequence>MKIDQAIQDVQRAETELAKRLRLTGERHAVEHDLFHLGHTLARKCAEHLDRLATVAGKYGVQAESAPAAESPGLLETARHKASELLGRSELTGILLLRDLRELYLRAQEAEITWVILMQAAKACRDSELLDVATQCHSETEICGKWLRTRIKETSPQVLAVG</sequence>
<organism evidence="1 2">
    <name type="scientific">Kribbella voronezhensis</name>
    <dbReference type="NCBI Taxonomy" id="2512212"/>
    <lineage>
        <taxon>Bacteria</taxon>
        <taxon>Bacillati</taxon>
        <taxon>Actinomycetota</taxon>
        <taxon>Actinomycetes</taxon>
        <taxon>Propionibacteriales</taxon>
        <taxon>Kribbellaceae</taxon>
        <taxon>Kribbella</taxon>
    </lineage>
</organism>